<protein>
    <recommendedName>
        <fullName evidence="4">Zona occludens toxin N-terminal domain-containing protein</fullName>
    </recommendedName>
</protein>
<reference evidence="2" key="1">
    <citation type="submission" date="2021-02" db="EMBL/GenBank/DDBJ databases">
        <title>Genome sequence Cadophora malorum strain M34.</title>
        <authorList>
            <person name="Stefanovic E."/>
            <person name="Vu D."/>
            <person name="Scully C."/>
            <person name="Dijksterhuis J."/>
            <person name="Roader J."/>
            <person name="Houbraken J."/>
        </authorList>
    </citation>
    <scope>NUCLEOTIDE SEQUENCE</scope>
    <source>
        <strain evidence="2">M34</strain>
    </source>
</reference>
<comment type="caution">
    <text evidence="2">The sequence shown here is derived from an EMBL/GenBank/DDBJ whole genome shotgun (WGS) entry which is preliminary data.</text>
</comment>
<dbReference type="SUPFAM" id="SSF52540">
    <property type="entry name" value="P-loop containing nucleoside triphosphate hydrolases"/>
    <property type="match status" value="1"/>
</dbReference>
<accession>A0A8H7T5R5</accession>
<proteinExistence type="predicted"/>
<feature type="compositionally biased region" description="Polar residues" evidence="1">
    <location>
        <begin position="137"/>
        <end position="150"/>
    </location>
</feature>
<dbReference type="OrthoDB" id="2316594at2759"/>
<name>A0A8H7T5R5_9HELO</name>
<organism evidence="2 3">
    <name type="scientific">Cadophora malorum</name>
    <dbReference type="NCBI Taxonomy" id="108018"/>
    <lineage>
        <taxon>Eukaryota</taxon>
        <taxon>Fungi</taxon>
        <taxon>Dikarya</taxon>
        <taxon>Ascomycota</taxon>
        <taxon>Pezizomycotina</taxon>
        <taxon>Leotiomycetes</taxon>
        <taxon>Helotiales</taxon>
        <taxon>Ploettnerulaceae</taxon>
        <taxon>Cadophora</taxon>
    </lineage>
</organism>
<dbReference type="AlphaFoldDB" id="A0A8H7T5R5"/>
<dbReference type="InterPro" id="IPR027417">
    <property type="entry name" value="P-loop_NTPase"/>
</dbReference>
<sequence length="679" mass="74203">MVVHLESWVTQQYKEVGFGKDGNGPFIGKSALKKRLISYYPEHKKKIRQLVNSIKYHDVPARPVPPSKTVTTSSRMETTLQPPSTLLTYGKLKMVSQYPVSSQPKQILPKEKSRISNISSQTSGSGFASYSEDENTLIPSDTRSTHTMGLQNHPPKSEDGGASLDALLSTISRTKRTAETSSFGTPAKMPSNLKIMELKKFVSQAQDLSLAQQEEPEDSSVTLNLQLGLLNFSSAPGSSAEETSIDGIKNAVLFSADILGSLDADKLPQYGLLGSSESILSTANLDSRIFLNTNVPYSAFICGVQGSGKSHTTACMIENCLIPSPILGVLQKPLSALVFNFAEYTSSSSFRPCELAFLASPSPELPTALGTKKINVLVSPSNFLSMKALYTQIPSVKVNPFKLQPKDLNISTMLTLMSVNETESAPLYMGIVTKILRDMASKTVEGFDYPEFRRQLGAAGLDRKQTEFLTQRLDLLESFLDLEGSIESPNFTAGEITIIDLSCPFMDASTACVLFKVGMGLYLESDSTVGKVIVLDEAHKYMTDTPASNALTGSLMGVIRQQRHYGARVIISTQEPTVSPKLIDLCSITVIHRFSSPEWFDVLKRHLPVFDRDGDKSNKVALQKKILRLKTGEALVFAPSAIFGASGDAGERGFDTDTLFSMRMRKRVTWDGGKSILCF</sequence>
<evidence type="ECO:0000313" key="3">
    <source>
        <dbReference type="Proteomes" id="UP000664132"/>
    </source>
</evidence>
<dbReference type="Proteomes" id="UP000664132">
    <property type="component" value="Unassembled WGS sequence"/>
</dbReference>
<dbReference type="Gene3D" id="3.40.50.300">
    <property type="entry name" value="P-loop containing nucleotide triphosphate hydrolases"/>
    <property type="match status" value="1"/>
</dbReference>
<dbReference type="EMBL" id="JAFJYH010000289">
    <property type="protein sequence ID" value="KAG4413934.1"/>
    <property type="molecule type" value="Genomic_DNA"/>
</dbReference>
<evidence type="ECO:0000256" key="1">
    <source>
        <dbReference type="SAM" id="MobiDB-lite"/>
    </source>
</evidence>
<feature type="region of interest" description="Disordered" evidence="1">
    <location>
        <begin position="103"/>
        <end position="163"/>
    </location>
</feature>
<evidence type="ECO:0008006" key="4">
    <source>
        <dbReference type="Google" id="ProtNLM"/>
    </source>
</evidence>
<gene>
    <name evidence="2" type="ORF">IFR04_012949</name>
</gene>
<feature type="compositionally biased region" description="Polar residues" evidence="1">
    <location>
        <begin position="115"/>
        <end position="128"/>
    </location>
</feature>
<keyword evidence="3" id="KW-1185">Reference proteome</keyword>
<evidence type="ECO:0000313" key="2">
    <source>
        <dbReference type="EMBL" id="KAG4413934.1"/>
    </source>
</evidence>